<feature type="chain" id="PRO_5003577977" description="Sulfotransferase" evidence="1">
    <location>
        <begin position="28"/>
        <end position="158"/>
    </location>
</feature>
<organism evidence="2 3">
    <name type="scientific">Ciona savignyi</name>
    <name type="common">Pacific transparent sea squirt</name>
    <dbReference type="NCBI Taxonomy" id="51511"/>
    <lineage>
        <taxon>Eukaryota</taxon>
        <taxon>Metazoa</taxon>
        <taxon>Chordata</taxon>
        <taxon>Tunicata</taxon>
        <taxon>Ascidiacea</taxon>
        <taxon>Phlebobranchia</taxon>
        <taxon>Cionidae</taxon>
        <taxon>Ciona</taxon>
    </lineage>
</organism>
<evidence type="ECO:0000313" key="3">
    <source>
        <dbReference type="Proteomes" id="UP000007875"/>
    </source>
</evidence>
<name>H2YRQ4_CIOSA</name>
<reference evidence="2" key="3">
    <citation type="submission" date="2025-09" db="UniProtKB">
        <authorList>
            <consortium name="Ensembl"/>
        </authorList>
    </citation>
    <scope>IDENTIFICATION</scope>
</reference>
<evidence type="ECO:0008006" key="4">
    <source>
        <dbReference type="Google" id="ProtNLM"/>
    </source>
</evidence>
<dbReference type="Gene3D" id="3.40.50.300">
    <property type="entry name" value="P-loop containing nucleotide triphosphate hydrolases"/>
    <property type="match status" value="1"/>
</dbReference>
<dbReference type="AlphaFoldDB" id="H2YRQ4"/>
<sequence>MVPLCRKYISVIAVMLLICVCVKLTEDKRFIIHYKHVGDVSLSKIERISEEDEKPLRVGFVGVEKCGTQTLFEFTRQHPDIYFLTGDHICKHTSSFRDETTNLANVYKVIAFRDNSCWKNPAALDGQHNLRPQKIVLLLCDPVFRAFSMYMHRVDINP</sequence>
<keyword evidence="1" id="KW-0732">Signal</keyword>
<accession>H2YRQ4</accession>
<dbReference type="HOGENOM" id="CLU_1673181_0_0_1"/>
<dbReference type="Ensembl" id="ENSCSAVT00000008120.1">
    <property type="protein sequence ID" value="ENSCSAVP00000008014.1"/>
    <property type="gene ID" value="ENSCSAVG00000004771.1"/>
</dbReference>
<proteinExistence type="predicted"/>
<dbReference type="SUPFAM" id="SSF52540">
    <property type="entry name" value="P-loop containing nucleoside triphosphate hydrolases"/>
    <property type="match status" value="1"/>
</dbReference>
<evidence type="ECO:0000256" key="1">
    <source>
        <dbReference type="SAM" id="SignalP"/>
    </source>
</evidence>
<keyword evidence="3" id="KW-1185">Reference proteome</keyword>
<reference evidence="3" key="1">
    <citation type="submission" date="2003-08" db="EMBL/GenBank/DDBJ databases">
        <authorList>
            <person name="Birren B."/>
            <person name="Nusbaum C."/>
            <person name="Abebe A."/>
            <person name="Abouelleil A."/>
            <person name="Adekoya E."/>
            <person name="Ait-zahra M."/>
            <person name="Allen N."/>
            <person name="Allen T."/>
            <person name="An P."/>
            <person name="Anderson M."/>
            <person name="Anderson S."/>
            <person name="Arachchi H."/>
            <person name="Armbruster J."/>
            <person name="Bachantsang P."/>
            <person name="Baldwin J."/>
            <person name="Barry A."/>
            <person name="Bayul T."/>
            <person name="Blitshsteyn B."/>
            <person name="Bloom T."/>
            <person name="Blye J."/>
            <person name="Boguslavskiy L."/>
            <person name="Borowsky M."/>
            <person name="Boukhgalter B."/>
            <person name="Brunache A."/>
            <person name="Butler J."/>
            <person name="Calixte N."/>
            <person name="Calvo S."/>
            <person name="Camarata J."/>
            <person name="Campo K."/>
            <person name="Chang J."/>
            <person name="Cheshatsang Y."/>
            <person name="Citroen M."/>
            <person name="Collymore A."/>
            <person name="Considine T."/>
            <person name="Cook A."/>
            <person name="Cooke P."/>
            <person name="Corum B."/>
            <person name="Cuomo C."/>
            <person name="David R."/>
            <person name="Dawoe T."/>
            <person name="Degray S."/>
            <person name="Dodge S."/>
            <person name="Dooley K."/>
            <person name="Dorje P."/>
            <person name="Dorjee K."/>
            <person name="Dorris L."/>
            <person name="Duffey N."/>
            <person name="Dupes A."/>
            <person name="Elkins T."/>
            <person name="Engels R."/>
            <person name="Erickson J."/>
            <person name="Farina A."/>
            <person name="Faro S."/>
            <person name="Ferreira P."/>
            <person name="Fischer H."/>
            <person name="Fitzgerald M."/>
            <person name="Foley K."/>
            <person name="Gage D."/>
            <person name="Galagan J."/>
            <person name="Gearin G."/>
            <person name="Gnerre S."/>
            <person name="Gnirke A."/>
            <person name="Goyette A."/>
            <person name="Graham J."/>
            <person name="Grandbois E."/>
            <person name="Gyaltsen K."/>
            <person name="Hafez N."/>
            <person name="Hagopian D."/>
            <person name="Hagos B."/>
            <person name="Hall J."/>
            <person name="Hatcher B."/>
            <person name="Heller A."/>
            <person name="Higgins H."/>
            <person name="Honan T."/>
            <person name="Horn A."/>
            <person name="Houde N."/>
            <person name="Hughes L."/>
            <person name="Hulme W."/>
            <person name="Husby E."/>
            <person name="Iliev I."/>
            <person name="Jaffe D."/>
            <person name="Jones C."/>
            <person name="Kamal M."/>
            <person name="Kamat A."/>
            <person name="Kamvysselis M."/>
            <person name="Karlsson E."/>
            <person name="Kells C."/>
            <person name="Kieu A."/>
            <person name="Kisner P."/>
            <person name="Kodira C."/>
            <person name="Kulbokas E."/>
            <person name="Labutti K."/>
            <person name="Lama D."/>
            <person name="Landers T."/>
            <person name="Leger J."/>
            <person name="Levine S."/>
            <person name="Lewis D."/>
            <person name="Lewis T."/>
            <person name="Lindblad-toh K."/>
            <person name="Liu X."/>
            <person name="Lokyitsang T."/>
            <person name="Lokyitsang Y."/>
            <person name="Lucien O."/>
            <person name="Lui A."/>
            <person name="Ma L.J."/>
            <person name="Mabbitt R."/>
            <person name="Macdonald J."/>
            <person name="Maclean C."/>
            <person name="Major J."/>
            <person name="Manning J."/>
            <person name="Marabella R."/>
            <person name="Maru K."/>
            <person name="Matthews C."/>
            <person name="Mauceli E."/>
            <person name="Mccarthy M."/>
            <person name="Mcdonough S."/>
            <person name="Mcghee T."/>
            <person name="Meldrim J."/>
            <person name="Meneus L."/>
            <person name="Mesirov J."/>
            <person name="Mihalev A."/>
            <person name="Mihova T."/>
            <person name="Mikkelsen T."/>
            <person name="Mlenga V."/>
            <person name="Moru K."/>
            <person name="Mozes J."/>
            <person name="Mulrain L."/>
            <person name="Munson G."/>
            <person name="Naylor J."/>
            <person name="Newes C."/>
            <person name="Nguyen C."/>
            <person name="Nguyen N."/>
            <person name="Nguyen T."/>
            <person name="Nicol R."/>
            <person name="Nielsen C."/>
            <person name="Nizzari M."/>
            <person name="Norbu C."/>
            <person name="Norbu N."/>
            <person name="O'donnell P."/>
            <person name="Okoawo O."/>
            <person name="O'leary S."/>
            <person name="Omotosho B."/>
            <person name="O'neill K."/>
            <person name="Osman S."/>
            <person name="Parker S."/>
            <person name="Perrin D."/>
            <person name="Phunkhang P."/>
            <person name="Piqani B."/>
            <person name="Purcell S."/>
            <person name="Rachupka T."/>
            <person name="Ramasamy U."/>
            <person name="Rameau R."/>
            <person name="Ray V."/>
            <person name="Raymond C."/>
            <person name="Retta R."/>
            <person name="Richardson S."/>
            <person name="Rise C."/>
            <person name="Rodriguez J."/>
            <person name="Rogers J."/>
            <person name="Rogov P."/>
            <person name="Rutman M."/>
            <person name="Schupbach R."/>
            <person name="Seaman C."/>
            <person name="Settipalli S."/>
            <person name="Sharpe T."/>
            <person name="Sheridan J."/>
            <person name="Sherpa N."/>
            <person name="Shi J."/>
            <person name="Smirnov S."/>
            <person name="Smith C."/>
            <person name="Sougnez C."/>
            <person name="Spencer B."/>
            <person name="Stalker J."/>
            <person name="Stange-thomann N."/>
            <person name="Stavropoulos S."/>
            <person name="Stetson K."/>
            <person name="Stone C."/>
            <person name="Stone S."/>
            <person name="Stubbs M."/>
            <person name="Talamas J."/>
            <person name="Tchuinga P."/>
            <person name="Tenzing P."/>
            <person name="Tesfaye S."/>
            <person name="Theodore J."/>
            <person name="Thoulutsang Y."/>
            <person name="Topham K."/>
            <person name="Towey S."/>
            <person name="Tsamla T."/>
            <person name="Tsomo N."/>
            <person name="Vallee D."/>
            <person name="Vassiliev H."/>
            <person name="Venkataraman V."/>
            <person name="Vinson J."/>
            <person name="Vo A."/>
            <person name="Wade C."/>
            <person name="Wang S."/>
            <person name="Wangchuk T."/>
            <person name="Wangdi T."/>
            <person name="Whittaker C."/>
            <person name="Wilkinson J."/>
            <person name="Wu Y."/>
            <person name="Wyman D."/>
            <person name="Yadav S."/>
            <person name="Yang S."/>
            <person name="Yang X."/>
            <person name="Yeager S."/>
            <person name="Yee E."/>
            <person name="Young G."/>
            <person name="Zainoun J."/>
            <person name="Zembeck L."/>
            <person name="Zimmer A."/>
            <person name="Zody M."/>
            <person name="Lander E."/>
        </authorList>
    </citation>
    <scope>NUCLEOTIDE SEQUENCE [LARGE SCALE GENOMIC DNA]</scope>
</reference>
<reference evidence="2" key="2">
    <citation type="submission" date="2025-08" db="UniProtKB">
        <authorList>
            <consortium name="Ensembl"/>
        </authorList>
    </citation>
    <scope>IDENTIFICATION</scope>
</reference>
<evidence type="ECO:0000313" key="2">
    <source>
        <dbReference type="Ensembl" id="ENSCSAVP00000008014.1"/>
    </source>
</evidence>
<dbReference type="InParanoid" id="H2YRQ4"/>
<dbReference type="InterPro" id="IPR027417">
    <property type="entry name" value="P-loop_NTPase"/>
</dbReference>
<dbReference type="Proteomes" id="UP000007875">
    <property type="component" value="Unassembled WGS sequence"/>
</dbReference>
<protein>
    <recommendedName>
        <fullName evidence="4">Sulfotransferase</fullName>
    </recommendedName>
</protein>
<feature type="signal peptide" evidence="1">
    <location>
        <begin position="1"/>
        <end position="27"/>
    </location>
</feature>